<evidence type="ECO:0000256" key="2">
    <source>
        <dbReference type="ARBA" id="ARBA00022801"/>
    </source>
</evidence>
<accession>A0A382SE29</accession>
<gene>
    <name evidence="4" type="ORF">METZ01_LOCUS360015</name>
</gene>
<name>A0A382SE29_9ZZZZ</name>
<dbReference type="CDD" id="cd03424">
    <property type="entry name" value="NUDIX_ADPRase_Nudt5_UGPPase_Nudt14"/>
    <property type="match status" value="1"/>
</dbReference>
<dbReference type="GO" id="GO:0019693">
    <property type="term" value="P:ribose phosphate metabolic process"/>
    <property type="evidence" value="ECO:0007669"/>
    <property type="project" value="TreeGrafter"/>
</dbReference>
<evidence type="ECO:0000256" key="1">
    <source>
        <dbReference type="ARBA" id="ARBA00001946"/>
    </source>
</evidence>
<feature type="domain" description="Nudix hydrolase" evidence="3">
    <location>
        <begin position="37"/>
        <end position="173"/>
    </location>
</feature>
<keyword evidence="2" id="KW-0378">Hydrolase</keyword>
<dbReference type="PRINTS" id="PR00502">
    <property type="entry name" value="NUDIXFAMILY"/>
</dbReference>
<evidence type="ECO:0000259" key="3">
    <source>
        <dbReference type="PROSITE" id="PS51462"/>
    </source>
</evidence>
<dbReference type="SUPFAM" id="SSF55811">
    <property type="entry name" value="Nudix"/>
    <property type="match status" value="1"/>
</dbReference>
<dbReference type="Gene3D" id="3.90.79.10">
    <property type="entry name" value="Nucleoside Triphosphate Pyrophosphohydrolase"/>
    <property type="match status" value="1"/>
</dbReference>
<proteinExistence type="predicted"/>
<evidence type="ECO:0000313" key="4">
    <source>
        <dbReference type="EMBL" id="SVD07161.1"/>
    </source>
</evidence>
<dbReference type="AlphaFoldDB" id="A0A382SE29"/>
<dbReference type="EMBL" id="UINC01127796">
    <property type="protein sequence ID" value="SVD07161.1"/>
    <property type="molecule type" value="Genomic_DNA"/>
</dbReference>
<dbReference type="PANTHER" id="PTHR11839">
    <property type="entry name" value="UDP/ADP-SUGAR PYROPHOSPHATASE"/>
    <property type="match status" value="1"/>
</dbReference>
<dbReference type="InterPro" id="IPR020476">
    <property type="entry name" value="Nudix_hydrolase"/>
</dbReference>
<dbReference type="FunFam" id="3.90.79.10:FF:000024">
    <property type="entry name" value="ADP-ribose pyrophosphatase"/>
    <property type="match status" value="1"/>
</dbReference>
<sequence>MEPTINKNTNLYTGKVIQVDLEKFRATNGVEIQREVIHHPGAVCMLALNEEQGIYLVEQFRAPMKKKLLELPAGTLEPEENPEETAIRELQEEIGMRPNNIASMGGFYVAPGYCDEFVHLFICTDLEPSKLEGDIDEEIKVIEMSLAEAINAIEQSIIIDAKTICGILMWSTQKI</sequence>
<dbReference type="InterPro" id="IPR020084">
    <property type="entry name" value="NUDIX_hydrolase_CS"/>
</dbReference>
<dbReference type="InterPro" id="IPR015797">
    <property type="entry name" value="NUDIX_hydrolase-like_dom_sf"/>
</dbReference>
<dbReference type="PROSITE" id="PS51462">
    <property type="entry name" value="NUDIX"/>
    <property type="match status" value="1"/>
</dbReference>
<reference evidence="4" key="1">
    <citation type="submission" date="2018-05" db="EMBL/GenBank/DDBJ databases">
        <authorList>
            <person name="Lanie J.A."/>
            <person name="Ng W.-L."/>
            <person name="Kazmierczak K.M."/>
            <person name="Andrzejewski T.M."/>
            <person name="Davidsen T.M."/>
            <person name="Wayne K.J."/>
            <person name="Tettelin H."/>
            <person name="Glass J.I."/>
            <person name="Rusch D."/>
            <person name="Podicherti R."/>
            <person name="Tsui H.-C.T."/>
            <person name="Winkler M.E."/>
        </authorList>
    </citation>
    <scope>NUCLEOTIDE SEQUENCE</scope>
</reference>
<dbReference type="PANTHER" id="PTHR11839:SF18">
    <property type="entry name" value="NUDIX HYDROLASE DOMAIN-CONTAINING PROTEIN"/>
    <property type="match status" value="1"/>
</dbReference>
<dbReference type="GO" id="GO:0016462">
    <property type="term" value="F:pyrophosphatase activity"/>
    <property type="evidence" value="ECO:0007669"/>
    <property type="project" value="UniProtKB-ARBA"/>
</dbReference>
<dbReference type="Pfam" id="PF00293">
    <property type="entry name" value="NUDIX"/>
    <property type="match status" value="1"/>
</dbReference>
<protein>
    <recommendedName>
        <fullName evidence="3">Nudix hydrolase domain-containing protein</fullName>
    </recommendedName>
</protein>
<dbReference type="GO" id="GO:0006753">
    <property type="term" value="P:nucleoside phosphate metabolic process"/>
    <property type="evidence" value="ECO:0007669"/>
    <property type="project" value="TreeGrafter"/>
</dbReference>
<comment type="cofactor">
    <cofactor evidence="1">
        <name>Mg(2+)</name>
        <dbReference type="ChEBI" id="CHEBI:18420"/>
    </cofactor>
</comment>
<organism evidence="4">
    <name type="scientific">marine metagenome</name>
    <dbReference type="NCBI Taxonomy" id="408172"/>
    <lineage>
        <taxon>unclassified sequences</taxon>
        <taxon>metagenomes</taxon>
        <taxon>ecological metagenomes</taxon>
    </lineage>
</organism>
<dbReference type="PROSITE" id="PS00893">
    <property type="entry name" value="NUDIX_BOX"/>
    <property type="match status" value="1"/>
</dbReference>
<dbReference type="InterPro" id="IPR000086">
    <property type="entry name" value="NUDIX_hydrolase_dom"/>
</dbReference>